<accession>A0A165Q5E9</accession>
<dbReference type="InParanoid" id="A0A165Q5E9"/>
<evidence type="ECO:0000313" key="2">
    <source>
        <dbReference type="Proteomes" id="UP000076761"/>
    </source>
</evidence>
<dbReference type="Proteomes" id="UP000076761">
    <property type="component" value="Unassembled WGS sequence"/>
</dbReference>
<proteinExistence type="predicted"/>
<dbReference type="EMBL" id="KV425601">
    <property type="protein sequence ID" value="KZT21950.1"/>
    <property type="molecule type" value="Genomic_DNA"/>
</dbReference>
<gene>
    <name evidence="1" type="ORF">NEOLEDRAFT_718237</name>
</gene>
<protein>
    <submittedName>
        <fullName evidence="1">Uncharacterized protein</fullName>
    </submittedName>
</protein>
<organism evidence="1 2">
    <name type="scientific">Neolentinus lepideus HHB14362 ss-1</name>
    <dbReference type="NCBI Taxonomy" id="1314782"/>
    <lineage>
        <taxon>Eukaryota</taxon>
        <taxon>Fungi</taxon>
        <taxon>Dikarya</taxon>
        <taxon>Basidiomycota</taxon>
        <taxon>Agaricomycotina</taxon>
        <taxon>Agaricomycetes</taxon>
        <taxon>Gloeophyllales</taxon>
        <taxon>Gloeophyllaceae</taxon>
        <taxon>Neolentinus</taxon>
    </lineage>
</organism>
<dbReference type="AlphaFoldDB" id="A0A165Q5E9"/>
<sequence length="78" mass="8921">MWRLVFAHLCTDGRAGRLEAFLSTQRLRERCTLRVGPINGVRDILASMGRMGTYPFMICMCTHFNGQPFPRPIPHKDA</sequence>
<keyword evidence="2" id="KW-1185">Reference proteome</keyword>
<evidence type="ECO:0000313" key="1">
    <source>
        <dbReference type="EMBL" id="KZT21950.1"/>
    </source>
</evidence>
<reference evidence="1 2" key="1">
    <citation type="journal article" date="2016" name="Mol. Biol. Evol.">
        <title>Comparative Genomics of Early-Diverging Mushroom-Forming Fungi Provides Insights into the Origins of Lignocellulose Decay Capabilities.</title>
        <authorList>
            <person name="Nagy L.G."/>
            <person name="Riley R."/>
            <person name="Tritt A."/>
            <person name="Adam C."/>
            <person name="Daum C."/>
            <person name="Floudas D."/>
            <person name="Sun H."/>
            <person name="Yadav J.S."/>
            <person name="Pangilinan J."/>
            <person name="Larsson K.H."/>
            <person name="Matsuura K."/>
            <person name="Barry K."/>
            <person name="Labutti K."/>
            <person name="Kuo R."/>
            <person name="Ohm R.A."/>
            <person name="Bhattacharya S.S."/>
            <person name="Shirouzu T."/>
            <person name="Yoshinaga Y."/>
            <person name="Martin F.M."/>
            <person name="Grigoriev I.V."/>
            <person name="Hibbett D.S."/>
        </authorList>
    </citation>
    <scope>NUCLEOTIDE SEQUENCE [LARGE SCALE GENOMIC DNA]</scope>
    <source>
        <strain evidence="1 2">HHB14362 ss-1</strain>
    </source>
</reference>
<name>A0A165Q5E9_9AGAM</name>